<feature type="transmembrane region" description="Helical" evidence="9">
    <location>
        <begin position="257"/>
        <end position="282"/>
    </location>
</feature>
<feature type="region of interest" description="Disordered" evidence="8">
    <location>
        <begin position="458"/>
        <end position="523"/>
    </location>
</feature>
<feature type="transmembrane region" description="Helical" evidence="9">
    <location>
        <begin position="370"/>
        <end position="400"/>
    </location>
</feature>
<dbReference type="AlphaFoldDB" id="A0A2B7Z9M3"/>
<evidence type="ECO:0000313" key="10">
    <source>
        <dbReference type="EMBL" id="PGH29848.1"/>
    </source>
</evidence>
<evidence type="ECO:0000313" key="11">
    <source>
        <dbReference type="Proteomes" id="UP000226031"/>
    </source>
</evidence>
<feature type="transmembrane region" description="Helical" evidence="9">
    <location>
        <begin position="77"/>
        <end position="99"/>
    </location>
</feature>
<keyword evidence="6 9" id="KW-1133">Transmembrane helix</keyword>
<feature type="compositionally biased region" description="Polar residues" evidence="8">
    <location>
        <begin position="1"/>
        <end position="10"/>
    </location>
</feature>
<comment type="subcellular location">
    <subcellularLocation>
        <location evidence="1">Endomembrane system</location>
        <topology evidence="1">Multi-pass membrane protein</topology>
    </subcellularLocation>
</comment>
<evidence type="ECO:0000256" key="7">
    <source>
        <dbReference type="ARBA" id="ARBA00023136"/>
    </source>
</evidence>
<dbReference type="InterPro" id="IPR011541">
    <property type="entry name" value="Ni/Co_transpt_high_affinity"/>
</dbReference>
<sequence length="523" mass="56295">MTEPTATASRTDIPPPSLSPLPRLVAQEPGHGYEIGYGEAEAEPEPEEDDDNVKSLKRSLLRKARKSHNRMPGLRKIPLPALGIILLVAAVNVVVWVAAAVVLRFHPSLVSTAVLSYTLGLRHALDADHISAIDLMTRRLLATGQKAVTVGTFFSLGHSTIVIITSIVVAATAAAVSSKFDNYSRVGGIIGSSVSSAFLILLGIMNAYILYKLVQQMKKVLHLKEGEEHEVWKIEGGGVLFKVLKKMFKLIDRPWKMYPLGVLFGLGFDTSSEIAILGISSIQAARGTSIWVIMIFPIIFTAGMCLIDTIDGALMLSLYIQPAQNFLPPKSSDSSITAFSTPSSTLEQPQRTSRTTTTNPSRNPRDPIAFLYYSIVLTSLTVIVAVVIGILQLLTMILNVTAATGRFWDGVETAGKYYDVIGGSICGCFILFGGLSVLVYPYWRRWVAQRKGERQEHGVDGILEEGRGDGAGDETDYGIATTTSTVPGASTIPGGRLKGDGGDGGDGNKGGFSRVSVEERRLS</sequence>
<dbReference type="InterPro" id="IPR004688">
    <property type="entry name" value="Ni/Co_transpt"/>
</dbReference>
<evidence type="ECO:0000256" key="3">
    <source>
        <dbReference type="ARBA" id="ARBA00022448"/>
    </source>
</evidence>
<dbReference type="Pfam" id="PF03824">
    <property type="entry name" value="NicO"/>
    <property type="match status" value="1"/>
</dbReference>
<dbReference type="EMBL" id="PDND01000208">
    <property type="protein sequence ID" value="PGH29848.1"/>
    <property type="molecule type" value="Genomic_DNA"/>
</dbReference>
<accession>A0A2B7Z9M3</accession>
<comment type="caution">
    <text evidence="10">The sequence shown here is derived from an EMBL/GenBank/DDBJ whole genome shotgun (WGS) entry which is preliminary data.</text>
</comment>
<comment type="similarity">
    <text evidence="2">Belongs to the NiCoT transporter (TC 2.A.52) family.</text>
</comment>
<feature type="transmembrane region" description="Helical" evidence="9">
    <location>
        <begin position="288"/>
        <end position="307"/>
    </location>
</feature>
<reference evidence="10 11" key="1">
    <citation type="submission" date="2017-10" db="EMBL/GenBank/DDBJ databases">
        <title>Comparative genomics in systemic dimorphic fungi from Ajellomycetaceae.</title>
        <authorList>
            <person name="Munoz J.F."/>
            <person name="Mcewen J.G."/>
            <person name="Clay O.K."/>
            <person name="Cuomo C.A."/>
        </authorList>
    </citation>
    <scope>NUCLEOTIDE SEQUENCE [LARGE SCALE GENOMIC DNA]</scope>
    <source>
        <strain evidence="10 11">UAMH4076</strain>
    </source>
</reference>
<feature type="region of interest" description="Disordered" evidence="8">
    <location>
        <begin position="1"/>
        <end position="55"/>
    </location>
</feature>
<dbReference type="VEuPathDB" id="FungiDB:EMCG_01685"/>
<evidence type="ECO:0000256" key="2">
    <source>
        <dbReference type="ARBA" id="ARBA00010892"/>
    </source>
</evidence>
<proteinExistence type="inferred from homology"/>
<feature type="compositionally biased region" description="Low complexity" evidence="8">
    <location>
        <begin position="351"/>
        <end position="362"/>
    </location>
</feature>
<keyword evidence="5 9" id="KW-0812">Transmembrane</keyword>
<evidence type="ECO:0000256" key="4">
    <source>
        <dbReference type="ARBA" id="ARBA00022596"/>
    </source>
</evidence>
<dbReference type="Proteomes" id="UP000226031">
    <property type="component" value="Unassembled WGS sequence"/>
</dbReference>
<organism evidence="10 11">
    <name type="scientific">[Emmonsia] crescens</name>
    <dbReference type="NCBI Taxonomy" id="73230"/>
    <lineage>
        <taxon>Eukaryota</taxon>
        <taxon>Fungi</taxon>
        <taxon>Dikarya</taxon>
        <taxon>Ascomycota</taxon>
        <taxon>Pezizomycotina</taxon>
        <taxon>Eurotiomycetes</taxon>
        <taxon>Eurotiomycetidae</taxon>
        <taxon>Onygenales</taxon>
        <taxon>Ajellomycetaceae</taxon>
        <taxon>Emergomyces</taxon>
    </lineage>
</organism>
<gene>
    <name evidence="10" type="ORF">GX50_07396</name>
</gene>
<feature type="transmembrane region" description="Helical" evidence="9">
    <location>
        <begin position="420"/>
        <end position="443"/>
    </location>
</feature>
<keyword evidence="3" id="KW-0813">Transport</keyword>
<dbReference type="PANTHER" id="PTHR31611:SF0">
    <property type="entry name" value="HIGH-AFFINITY NICKEL TRANSPORT PROTEIN NIC1"/>
    <property type="match status" value="1"/>
</dbReference>
<evidence type="ECO:0000256" key="5">
    <source>
        <dbReference type="ARBA" id="ARBA00022692"/>
    </source>
</evidence>
<keyword evidence="4" id="KW-0533">Nickel</keyword>
<evidence type="ECO:0000256" key="8">
    <source>
        <dbReference type="SAM" id="MobiDB-lite"/>
    </source>
</evidence>
<feature type="transmembrane region" description="Helical" evidence="9">
    <location>
        <begin position="146"/>
        <end position="176"/>
    </location>
</feature>
<name>A0A2B7Z9M3_9EURO</name>
<feature type="region of interest" description="Disordered" evidence="8">
    <location>
        <begin position="329"/>
        <end position="362"/>
    </location>
</feature>
<keyword evidence="11" id="KW-1185">Reference proteome</keyword>
<dbReference type="STRING" id="73230.A0A2B7Z9M3"/>
<evidence type="ECO:0000256" key="1">
    <source>
        <dbReference type="ARBA" id="ARBA00004127"/>
    </source>
</evidence>
<feature type="compositionally biased region" description="Polar residues" evidence="8">
    <location>
        <begin position="331"/>
        <end position="350"/>
    </location>
</feature>
<feature type="compositionally biased region" description="Acidic residues" evidence="8">
    <location>
        <begin position="40"/>
        <end position="51"/>
    </location>
</feature>
<evidence type="ECO:0000256" key="9">
    <source>
        <dbReference type="SAM" id="Phobius"/>
    </source>
</evidence>
<dbReference type="GO" id="GO:0012505">
    <property type="term" value="C:endomembrane system"/>
    <property type="evidence" value="ECO:0007669"/>
    <property type="project" value="UniProtKB-SubCell"/>
</dbReference>
<dbReference type="GO" id="GO:0005886">
    <property type="term" value="C:plasma membrane"/>
    <property type="evidence" value="ECO:0007669"/>
    <property type="project" value="InterPro"/>
</dbReference>
<feature type="transmembrane region" description="Helical" evidence="9">
    <location>
        <begin position="188"/>
        <end position="211"/>
    </location>
</feature>
<dbReference type="PANTHER" id="PTHR31611">
    <property type="entry name" value="HIGH-AFFINITY NICKEL TRANSPORT PROTEIN NIC1"/>
    <property type="match status" value="1"/>
</dbReference>
<feature type="compositionally biased region" description="Basic and acidic residues" evidence="8">
    <location>
        <begin position="458"/>
        <end position="470"/>
    </location>
</feature>
<dbReference type="GO" id="GO:0015099">
    <property type="term" value="F:nickel cation transmembrane transporter activity"/>
    <property type="evidence" value="ECO:0007669"/>
    <property type="project" value="InterPro"/>
</dbReference>
<keyword evidence="7 9" id="KW-0472">Membrane</keyword>
<protein>
    <submittedName>
        <fullName evidence="10">High-affinity nickel-transporter</fullName>
    </submittedName>
</protein>
<evidence type="ECO:0000256" key="6">
    <source>
        <dbReference type="ARBA" id="ARBA00022989"/>
    </source>
</evidence>